<feature type="non-terminal residue" evidence="1">
    <location>
        <position position="97"/>
    </location>
</feature>
<dbReference type="EMBL" id="JASOPA010000046">
    <property type="protein sequence ID" value="MDK7243566.1"/>
    <property type="molecule type" value="Genomic_DNA"/>
</dbReference>
<name>A0AAW6Y5W4_NEISU</name>
<evidence type="ECO:0000313" key="2">
    <source>
        <dbReference type="Proteomes" id="UP001236303"/>
    </source>
</evidence>
<dbReference type="Proteomes" id="UP001236303">
    <property type="component" value="Unassembled WGS sequence"/>
</dbReference>
<sequence>MDVDSQPQGRVLYVTVGAPAHGVVRHGRQTAAALRRVGAEVELLTAEDVAAFRGLVPVLEEARALGAAVHLDVTDALFGPTATAAADLLVDVLPEGT</sequence>
<gene>
    <name evidence="1" type="ORF">QP451_11175</name>
</gene>
<protein>
    <submittedName>
        <fullName evidence="1">Uncharacterized protein</fullName>
    </submittedName>
</protein>
<evidence type="ECO:0000313" key="1">
    <source>
        <dbReference type="EMBL" id="MDK7243566.1"/>
    </source>
</evidence>
<proteinExistence type="predicted"/>
<comment type="caution">
    <text evidence="1">The sequence shown here is derived from an EMBL/GenBank/DDBJ whole genome shotgun (WGS) entry which is preliminary data.</text>
</comment>
<reference evidence="1" key="1">
    <citation type="submission" date="2023-05" db="EMBL/GenBank/DDBJ databases">
        <title>Cataloging the Phylogenetic Diversity of Human Bladder Bacteria.</title>
        <authorList>
            <person name="Du J."/>
        </authorList>
    </citation>
    <scope>NUCLEOTIDE SEQUENCE</scope>
    <source>
        <strain evidence="1">UMB1050</strain>
    </source>
</reference>
<organism evidence="1 2">
    <name type="scientific">Neisseria subflava</name>
    <dbReference type="NCBI Taxonomy" id="28449"/>
    <lineage>
        <taxon>Bacteria</taxon>
        <taxon>Pseudomonadati</taxon>
        <taxon>Pseudomonadota</taxon>
        <taxon>Betaproteobacteria</taxon>
        <taxon>Neisseriales</taxon>
        <taxon>Neisseriaceae</taxon>
        <taxon>Neisseria</taxon>
    </lineage>
</organism>
<dbReference type="AlphaFoldDB" id="A0AAW6Y5W4"/>
<accession>A0AAW6Y5W4</accession>